<proteinExistence type="predicted"/>
<dbReference type="STRING" id="879819.A0A0J1B4R4"/>
<dbReference type="InterPro" id="IPR051719">
    <property type="entry name" value="CASTOR_mTORC1"/>
</dbReference>
<feature type="compositionally biased region" description="Basic and acidic residues" evidence="1">
    <location>
        <begin position="241"/>
        <end position="250"/>
    </location>
</feature>
<accession>A0A0J1B4R4</accession>
<dbReference type="Proteomes" id="UP000053611">
    <property type="component" value="Unassembled WGS sequence"/>
</dbReference>
<dbReference type="AlphaFoldDB" id="A0A0J1B4R4"/>
<evidence type="ECO:0000313" key="4">
    <source>
        <dbReference type="Proteomes" id="UP000053611"/>
    </source>
</evidence>
<dbReference type="Gene3D" id="3.30.2130.10">
    <property type="entry name" value="VC0802-like"/>
    <property type="match status" value="1"/>
</dbReference>
<evidence type="ECO:0000256" key="1">
    <source>
        <dbReference type="SAM" id="MobiDB-lite"/>
    </source>
</evidence>
<feature type="compositionally biased region" description="Acidic residues" evidence="1">
    <location>
        <begin position="513"/>
        <end position="525"/>
    </location>
</feature>
<gene>
    <name evidence="3" type="ORF">CC85DRAFT_285393</name>
</gene>
<dbReference type="InterPro" id="IPR027795">
    <property type="entry name" value="CASTOR_ACT_dom"/>
</dbReference>
<feature type="compositionally biased region" description="Low complexity" evidence="1">
    <location>
        <begin position="344"/>
        <end position="359"/>
    </location>
</feature>
<dbReference type="GeneID" id="28983700"/>
<keyword evidence="4" id="KW-1185">Reference proteome</keyword>
<feature type="region of interest" description="Disordered" evidence="1">
    <location>
        <begin position="312"/>
        <end position="363"/>
    </location>
</feature>
<dbReference type="PANTHER" id="PTHR31131:SF6">
    <property type="entry name" value="CASTOR ACT DOMAIN-CONTAINING PROTEIN"/>
    <property type="match status" value="1"/>
</dbReference>
<feature type="compositionally biased region" description="Low complexity" evidence="1">
    <location>
        <begin position="450"/>
        <end position="463"/>
    </location>
</feature>
<dbReference type="GO" id="GO:0046394">
    <property type="term" value="P:carboxylic acid biosynthetic process"/>
    <property type="evidence" value="ECO:0007669"/>
    <property type="project" value="UniProtKB-ARBA"/>
</dbReference>
<name>A0A0J1B4R4_9TREE</name>
<feature type="compositionally biased region" description="Basic and acidic residues" evidence="1">
    <location>
        <begin position="421"/>
        <end position="449"/>
    </location>
</feature>
<feature type="region of interest" description="Disordered" evidence="1">
    <location>
        <begin position="396"/>
        <end position="475"/>
    </location>
</feature>
<feature type="compositionally biased region" description="Acidic residues" evidence="1">
    <location>
        <begin position="319"/>
        <end position="331"/>
    </location>
</feature>
<dbReference type="GO" id="GO:0006520">
    <property type="term" value="P:amino acid metabolic process"/>
    <property type="evidence" value="ECO:0007669"/>
    <property type="project" value="UniProtKB-ARBA"/>
</dbReference>
<dbReference type="PANTHER" id="PTHR31131">
    <property type="entry name" value="CHROMOSOME 1, WHOLE GENOME SHOTGUN SEQUENCE"/>
    <property type="match status" value="1"/>
</dbReference>
<dbReference type="SUPFAM" id="SSF55021">
    <property type="entry name" value="ACT-like"/>
    <property type="match status" value="1"/>
</dbReference>
<protein>
    <recommendedName>
        <fullName evidence="2">CASTOR ACT domain-containing protein</fullName>
    </recommendedName>
</protein>
<organism evidence="3 4">
    <name type="scientific">Cutaneotrichosporon oleaginosum</name>
    <dbReference type="NCBI Taxonomy" id="879819"/>
    <lineage>
        <taxon>Eukaryota</taxon>
        <taxon>Fungi</taxon>
        <taxon>Dikarya</taxon>
        <taxon>Basidiomycota</taxon>
        <taxon>Agaricomycotina</taxon>
        <taxon>Tremellomycetes</taxon>
        <taxon>Trichosporonales</taxon>
        <taxon>Trichosporonaceae</taxon>
        <taxon>Cutaneotrichosporon</taxon>
    </lineage>
</organism>
<reference evidence="3 4" key="1">
    <citation type="submission" date="2015-03" db="EMBL/GenBank/DDBJ databases">
        <title>Genomics and transcriptomics of the oil-accumulating basidiomycete yeast T. oleaginosus allow insights into substrate utilization and the diverse evolutionary trajectories of mating systems in fungi.</title>
        <authorList>
            <consortium name="DOE Joint Genome Institute"/>
            <person name="Kourist R."/>
            <person name="Kracht O."/>
            <person name="Bracharz F."/>
            <person name="Lipzen A."/>
            <person name="Nolan M."/>
            <person name="Ohm R."/>
            <person name="Grigoriev I."/>
            <person name="Sun S."/>
            <person name="Heitman J."/>
            <person name="Bruck T."/>
            <person name="Nowrousian M."/>
        </authorList>
    </citation>
    <scope>NUCLEOTIDE SEQUENCE [LARGE SCALE GENOMIC DNA]</scope>
    <source>
        <strain evidence="3 4">IBC0246</strain>
    </source>
</reference>
<dbReference type="EMBL" id="KQ087203">
    <property type="protein sequence ID" value="KLT42669.1"/>
    <property type="molecule type" value="Genomic_DNA"/>
</dbReference>
<dbReference type="Pfam" id="PF13840">
    <property type="entry name" value="ACT_7"/>
    <property type="match status" value="1"/>
</dbReference>
<dbReference type="OrthoDB" id="58529at2759"/>
<feature type="domain" description="CASTOR ACT" evidence="2">
    <location>
        <begin position="106"/>
        <end position="141"/>
    </location>
</feature>
<sequence>MPDVSITALHDPVSIVHVPVSAAPAAATKIFWTLDRAVADESEFCNLTSNRIEIALFAPAHLVVEEWGVHQEDGIVVNGPWRVFEVATGDAGGGGGNYDSPHLRHVSAPLAEAGISILYQSSYFTDFLLVKSSDFERASAIFRGKGWNCDPVFLPPTRRRSELIPPDIVAQATLNSSRVARVDTPADTPPVAEITVLSSPLACIGLSADVEASLSDRLRKLLVWPERSVLALERARGRKADDAADAFERRNRSKRAGNFGNSNRPSLAAEASARALTRPRPFISYTRTEDGSSVMTEVRVLRAMLSAAERADLGAPELEGSDSEWSDDEVDTPASMASEDEVASSSRSSRGRTTLSQSGYSLRGRDATEIPIHWATPPSTPSSARFTGVGVFTPIMRSASGSGSTEREARRREHSRAGVLSERDVERAREREYERELEREAQREYRSAREASLSRLSASSRSSRSQHSRARSDTVSVGVLQHRAYQGGLGFVDPRVRRASEGGPREWVPDATEAADEAIAEDSSGESERERGRMMRCLQLDLRAVGRGAYHLGTSSLGACARGVADGR</sequence>
<feature type="region of interest" description="Disordered" evidence="1">
    <location>
        <begin position="241"/>
        <end position="273"/>
    </location>
</feature>
<evidence type="ECO:0000313" key="3">
    <source>
        <dbReference type="EMBL" id="KLT42669.1"/>
    </source>
</evidence>
<evidence type="ECO:0000259" key="2">
    <source>
        <dbReference type="Pfam" id="PF13840"/>
    </source>
</evidence>
<feature type="region of interest" description="Disordered" evidence="1">
    <location>
        <begin position="500"/>
        <end position="532"/>
    </location>
</feature>
<dbReference type="RefSeq" id="XP_018279160.1">
    <property type="nucleotide sequence ID" value="XM_018423097.1"/>
</dbReference>
<dbReference type="InterPro" id="IPR045865">
    <property type="entry name" value="ACT-like_dom_sf"/>
</dbReference>